<dbReference type="PANTHER" id="PTHR12126:SF11">
    <property type="entry name" value="NADH DEHYDROGENASE [UBIQUINONE] 1 ALPHA SUBCOMPLEX SUBUNIT 9, MITOCHONDRIAL"/>
    <property type="match status" value="1"/>
</dbReference>
<dbReference type="EMBL" id="JBHSLN010000062">
    <property type="protein sequence ID" value="MFC5298418.1"/>
    <property type="molecule type" value="Genomic_DNA"/>
</dbReference>
<evidence type="ECO:0000259" key="1">
    <source>
        <dbReference type="Pfam" id="PF13460"/>
    </source>
</evidence>
<gene>
    <name evidence="2" type="ORF">ACFPK8_12940</name>
</gene>
<sequence length="256" mass="27030">MDIAVLGAAGTLGHHLVTHLEAAEHTVRALGRRTGVDAVTGDGLAEALQGTDLVIDAISTPSLSSRRAVATHTRAAGNIARAAEQGGARRVLCVSIAGAADPEVHKHFAYYRGKAAQEATYLDAALPVTLVRSTQWFEIAGLLLSQASFGPVALLPTMRMAPVSADRLAARIAREVEDRADDDSADRTFALRGPKELTSAQLVRRILARRGDIDGRSPRLVAELPYLGSAIAGGGLIPADAEVDDMDLEEWLRTSA</sequence>
<dbReference type="Gene3D" id="3.40.50.720">
    <property type="entry name" value="NAD(P)-binding Rossmann-like Domain"/>
    <property type="match status" value="1"/>
</dbReference>
<dbReference type="RefSeq" id="WP_343926389.1">
    <property type="nucleotide sequence ID" value="NZ_BAAAIR010000095.1"/>
</dbReference>
<dbReference type="Proteomes" id="UP001595937">
    <property type="component" value="Unassembled WGS sequence"/>
</dbReference>
<keyword evidence="3" id="KW-1185">Reference proteome</keyword>
<evidence type="ECO:0000313" key="3">
    <source>
        <dbReference type="Proteomes" id="UP001595937"/>
    </source>
</evidence>
<dbReference type="PANTHER" id="PTHR12126">
    <property type="entry name" value="NADH-UBIQUINONE OXIDOREDUCTASE 39 KDA SUBUNIT-RELATED"/>
    <property type="match status" value="1"/>
</dbReference>
<evidence type="ECO:0000313" key="2">
    <source>
        <dbReference type="EMBL" id="MFC5298418.1"/>
    </source>
</evidence>
<protein>
    <submittedName>
        <fullName evidence="2">SDR family oxidoreductase</fullName>
    </submittedName>
</protein>
<feature type="domain" description="NAD(P)-binding" evidence="1">
    <location>
        <begin position="7"/>
        <end position="133"/>
    </location>
</feature>
<reference evidence="3" key="1">
    <citation type="journal article" date="2019" name="Int. J. Syst. Evol. Microbiol.">
        <title>The Global Catalogue of Microorganisms (GCM) 10K type strain sequencing project: providing services to taxonomists for standard genome sequencing and annotation.</title>
        <authorList>
            <consortium name="The Broad Institute Genomics Platform"/>
            <consortium name="The Broad Institute Genome Sequencing Center for Infectious Disease"/>
            <person name="Wu L."/>
            <person name="Ma J."/>
        </authorList>
    </citation>
    <scope>NUCLEOTIDE SEQUENCE [LARGE SCALE GENOMIC DNA]</scope>
    <source>
        <strain evidence="3">CGMCC 1.16455</strain>
    </source>
</reference>
<name>A0ABW0FHF6_9MICO</name>
<dbReference type="GeneID" id="303299188"/>
<dbReference type="InterPro" id="IPR051207">
    <property type="entry name" value="ComplexI_NDUFA9_subunit"/>
</dbReference>
<organism evidence="2 3">
    <name type="scientific">Brachybacterium tyrofermentans</name>
    <dbReference type="NCBI Taxonomy" id="47848"/>
    <lineage>
        <taxon>Bacteria</taxon>
        <taxon>Bacillati</taxon>
        <taxon>Actinomycetota</taxon>
        <taxon>Actinomycetes</taxon>
        <taxon>Micrococcales</taxon>
        <taxon>Dermabacteraceae</taxon>
        <taxon>Brachybacterium</taxon>
    </lineage>
</organism>
<dbReference type="Pfam" id="PF13460">
    <property type="entry name" value="NAD_binding_10"/>
    <property type="match status" value="1"/>
</dbReference>
<comment type="caution">
    <text evidence="2">The sequence shown here is derived from an EMBL/GenBank/DDBJ whole genome shotgun (WGS) entry which is preliminary data.</text>
</comment>
<dbReference type="InterPro" id="IPR036291">
    <property type="entry name" value="NAD(P)-bd_dom_sf"/>
</dbReference>
<proteinExistence type="predicted"/>
<dbReference type="SUPFAM" id="SSF51735">
    <property type="entry name" value="NAD(P)-binding Rossmann-fold domains"/>
    <property type="match status" value="1"/>
</dbReference>
<dbReference type="InterPro" id="IPR016040">
    <property type="entry name" value="NAD(P)-bd_dom"/>
</dbReference>
<accession>A0ABW0FHF6</accession>